<dbReference type="AlphaFoldDB" id="A0A0D2VQR4"/>
<organism evidence="1 2">
    <name type="scientific">Capsaspora owczarzaki (strain ATCC 30864)</name>
    <dbReference type="NCBI Taxonomy" id="595528"/>
    <lineage>
        <taxon>Eukaryota</taxon>
        <taxon>Filasterea</taxon>
        <taxon>Capsaspora</taxon>
    </lineage>
</organism>
<reference evidence="2" key="1">
    <citation type="submission" date="2011-02" db="EMBL/GenBank/DDBJ databases">
        <title>The Genome Sequence of Capsaspora owczarzaki ATCC 30864.</title>
        <authorList>
            <person name="Russ C."/>
            <person name="Cuomo C."/>
            <person name="Burger G."/>
            <person name="Gray M.W."/>
            <person name="Holland P.W.H."/>
            <person name="King N."/>
            <person name="Lang F.B.F."/>
            <person name="Roger A.J."/>
            <person name="Ruiz-Trillo I."/>
            <person name="Young S.K."/>
            <person name="Zeng Q."/>
            <person name="Gargeya S."/>
            <person name="Alvarado L."/>
            <person name="Berlin A."/>
            <person name="Chapman S.B."/>
            <person name="Chen Z."/>
            <person name="Freedman E."/>
            <person name="Gellesch M."/>
            <person name="Goldberg J."/>
            <person name="Griggs A."/>
            <person name="Gujja S."/>
            <person name="Heilman E."/>
            <person name="Heiman D."/>
            <person name="Howarth C."/>
            <person name="Mehta T."/>
            <person name="Neiman D."/>
            <person name="Pearson M."/>
            <person name="Roberts A."/>
            <person name="Saif S."/>
            <person name="Shea T."/>
            <person name="Shenoy N."/>
            <person name="Sisk P."/>
            <person name="Stolte C."/>
            <person name="Sykes S."/>
            <person name="White J."/>
            <person name="Yandava C."/>
            <person name="Haas B."/>
            <person name="Nusbaum C."/>
            <person name="Birren B."/>
        </authorList>
    </citation>
    <scope>NUCLEOTIDE SEQUENCE</scope>
    <source>
        <strain evidence="2">ATCC 30864</strain>
    </source>
</reference>
<name>A0A0D2VQR4_CAPO3</name>
<dbReference type="InParanoid" id="A0A0D2VQR4"/>
<accession>A0A0D2VQR4</accession>
<proteinExistence type="predicted"/>
<gene>
    <name evidence="1" type="ORF">CAOG_003900</name>
</gene>
<protein>
    <submittedName>
        <fullName evidence="1">Uncharacterized protein</fullName>
    </submittedName>
</protein>
<evidence type="ECO:0000313" key="1">
    <source>
        <dbReference type="EMBL" id="KJE93052.1"/>
    </source>
</evidence>
<dbReference type="EMBL" id="KE346364">
    <property type="protein sequence ID" value="KJE93052.1"/>
    <property type="molecule type" value="Genomic_DNA"/>
</dbReference>
<evidence type="ECO:0000313" key="2">
    <source>
        <dbReference type="Proteomes" id="UP000008743"/>
    </source>
</evidence>
<sequence>METLTMQMPRSPRPRSIVVQPIEPIALDKALSSPLFQELSSDCSALRLAVFSCPLVQQLAEIDPEIYDDIDECLADPAFIDELESLLSDPSAIRTLLDEYQDELSDEYGCLALLL</sequence>
<dbReference type="Proteomes" id="UP000008743">
    <property type="component" value="Unassembled WGS sequence"/>
</dbReference>
<dbReference type="RefSeq" id="XP_004363628.1">
    <property type="nucleotide sequence ID" value="XM_004363571.2"/>
</dbReference>
<keyword evidence="2" id="KW-1185">Reference proteome</keyword>